<dbReference type="PANTHER" id="PTHR43630">
    <property type="entry name" value="POLY-BETA-1,6-N-ACETYL-D-GLUCOSAMINE SYNTHASE"/>
    <property type="match status" value="1"/>
</dbReference>
<comment type="similarity">
    <text evidence="1">Belongs to the glycosyltransferase 2 family. WaaE/KdtX subfamily.</text>
</comment>
<evidence type="ECO:0000313" key="4">
    <source>
        <dbReference type="Proteomes" id="UP000254927"/>
    </source>
</evidence>
<proteinExistence type="inferred from homology"/>
<reference evidence="3 4" key="1">
    <citation type="submission" date="2018-06" db="EMBL/GenBank/DDBJ databases">
        <authorList>
            <consortium name="Pathogen Informatics"/>
            <person name="Doyle S."/>
        </authorList>
    </citation>
    <scope>NUCLEOTIDE SEQUENCE [LARGE SCALE GENOMIC DNA]</scope>
    <source>
        <strain evidence="3 4">NCTC10660</strain>
    </source>
</reference>
<dbReference type="PANTHER" id="PTHR43630:SF2">
    <property type="entry name" value="GLYCOSYLTRANSFERASE"/>
    <property type="match status" value="1"/>
</dbReference>
<dbReference type="InterPro" id="IPR001173">
    <property type="entry name" value="Glyco_trans_2-like"/>
</dbReference>
<dbReference type="InterPro" id="IPR029044">
    <property type="entry name" value="Nucleotide-diphossugar_trans"/>
</dbReference>
<dbReference type="RefSeq" id="WP_074894548.1">
    <property type="nucleotide sequence ID" value="NZ_CP031252.1"/>
</dbReference>
<accession>A0A378TXR2</accession>
<dbReference type="Proteomes" id="UP000254927">
    <property type="component" value="Unassembled WGS sequence"/>
</dbReference>
<feature type="domain" description="Glycosyltransferase 2-like" evidence="2">
    <location>
        <begin position="6"/>
        <end position="126"/>
    </location>
</feature>
<organism evidence="3 4">
    <name type="scientific">Neisseria elongata</name>
    <dbReference type="NCBI Taxonomy" id="495"/>
    <lineage>
        <taxon>Bacteria</taxon>
        <taxon>Pseudomonadati</taxon>
        <taxon>Pseudomonadota</taxon>
        <taxon>Betaproteobacteria</taxon>
        <taxon>Neisseriales</taxon>
        <taxon>Neisseriaceae</taxon>
        <taxon>Neisseria</taxon>
    </lineage>
</organism>
<name>A0A378TXR2_NEIEL</name>
<dbReference type="GO" id="GO:0016740">
    <property type="term" value="F:transferase activity"/>
    <property type="evidence" value="ECO:0007669"/>
    <property type="project" value="UniProtKB-KW"/>
</dbReference>
<dbReference type="GeneID" id="93352031"/>
<dbReference type="AlphaFoldDB" id="A0A378TXR2"/>
<gene>
    <name evidence="3" type="primary">lgtF</name>
    <name evidence="3" type="ORF">NCTC10660_01045</name>
</gene>
<keyword evidence="3" id="KW-0808">Transferase</keyword>
<evidence type="ECO:0000259" key="2">
    <source>
        <dbReference type="Pfam" id="PF00535"/>
    </source>
</evidence>
<sequence length="253" mass="29472">MASDISVLILAKNEEANIRECIESCTFAGEVIVIDDFSTDDTEKIAEACGARVIRRAMDGDWGGQQTFAVEQARCGWIFFIDADERCTPEAAEEIARTVEKGEKAAYWLRRQNRFRHNKAVHGVLRPDYVCRLMPAEGVRVEGYVHPAILHPYVDKKLQHFLLHYTYDNWDQYFNKFNKYTKLSAEKYKDAGKPVGFWKDIVLRPIWAFIKVYIFDRGFLDGKMGWILSVNHYFYTMTKYVKLYTLYKSDGKL</sequence>
<dbReference type="Pfam" id="PF00535">
    <property type="entry name" value="Glycos_transf_2"/>
    <property type="match status" value="1"/>
</dbReference>
<dbReference type="CDD" id="cd02511">
    <property type="entry name" value="Beta4Glucosyltransferase"/>
    <property type="match status" value="1"/>
</dbReference>
<dbReference type="Gene3D" id="3.90.550.10">
    <property type="entry name" value="Spore Coat Polysaccharide Biosynthesis Protein SpsA, Chain A"/>
    <property type="match status" value="1"/>
</dbReference>
<dbReference type="EMBL" id="UGQW01000002">
    <property type="protein sequence ID" value="STZ67561.1"/>
    <property type="molecule type" value="Genomic_DNA"/>
</dbReference>
<protein>
    <submittedName>
        <fullName evidence="3">Beta-1,4-glucosyltransferase</fullName>
    </submittedName>
</protein>
<evidence type="ECO:0000313" key="3">
    <source>
        <dbReference type="EMBL" id="STZ67561.1"/>
    </source>
</evidence>
<evidence type="ECO:0000256" key="1">
    <source>
        <dbReference type="ARBA" id="ARBA00038494"/>
    </source>
</evidence>
<dbReference type="SUPFAM" id="SSF53448">
    <property type="entry name" value="Nucleotide-diphospho-sugar transferases"/>
    <property type="match status" value="1"/>
</dbReference>